<evidence type="ECO:0000313" key="6">
    <source>
        <dbReference type="Proteomes" id="UP001596074"/>
    </source>
</evidence>
<dbReference type="Gene3D" id="3.40.1280.10">
    <property type="match status" value="1"/>
</dbReference>
<dbReference type="GO" id="GO:0032259">
    <property type="term" value="P:methylation"/>
    <property type="evidence" value="ECO:0007669"/>
    <property type="project" value="UniProtKB-KW"/>
</dbReference>
<dbReference type="Pfam" id="PF00588">
    <property type="entry name" value="SpoU_methylase"/>
    <property type="match status" value="1"/>
</dbReference>
<dbReference type="SUPFAM" id="SSF75217">
    <property type="entry name" value="alpha/beta knot"/>
    <property type="match status" value="1"/>
</dbReference>
<organism evidence="5 6">
    <name type="scientific">Actinomadura rugatobispora</name>
    <dbReference type="NCBI Taxonomy" id="1994"/>
    <lineage>
        <taxon>Bacteria</taxon>
        <taxon>Bacillati</taxon>
        <taxon>Actinomycetota</taxon>
        <taxon>Actinomycetes</taxon>
        <taxon>Streptosporangiales</taxon>
        <taxon>Thermomonosporaceae</taxon>
        <taxon>Actinomadura</taxon>
    </lineage>
</organism>
<feature type="region of interest" description="Disordered" evidence="3">
    <location>
        <begin position="1"/>
        <end position="34"/>
    </location>
</feature>
<protein>
    <submittedName>
        <fullName evidence="5">TrmH family RNA methyltransferase</fullName>
    </submittedName>
</protein>
<dbReference type="PANTHER" id="PTHR43191">
    <property type="entry name" value="RRNA METHYLTRANSFERASE 3"/>
    <property type="match status" value="1"/>
</dbReference>
<keyword evidence="6" id="KW-1185">Reference proteome</keyword>
<dbReference type="InterPro" id="IPR001537">
    <property type="entry name" value="SpoU_MeTrfase"/>
</dbReference>
<reference evidence="6" key="1">
    <citation type="journal article" date="2019" name="Int. J. Syst. Evol. Microbiol.">
        <title>The Global Catalogue of Microorganisms (GCM) 10K type strain sequencing project: providing services to taxonomists for standard genome sequencing and annotation.</title>
        <authorList>
            <consortium name="The Broad Institute Genomics Platform"/>
            <consortium name="The Broad Institute Genome Sequencing Center for Infectious Disease"/>
            <person name="Wu L."/>
            <person name="Ma J."/>
        </authorList>
    </citation>
    <scope>NUCLEOTIDE SEQUENCE [LARGE SCALE GENOMIC DNA]</scope>
    <source>
        <strain evidence="6">KCTC 42087</strain>
    </source>
</reference>
<evidence type="ECO:0000256" key="3">
    <source>
        <dbReference type="SAM" id="MobiDB-lite"/>
    </source>
</evidence>
<dbReference type="RefSeq" id="WP_378279789.1">
    <property type="nucleotide sequence ID" value="NZ_JBHSON010000003.1"/>
</dbReference>
<dbReference type="InterPro" id="IPR051259">
    <property type="entry name" value="rRNA_Methyltransferase"/>
</dbReference>
<gene>
    <name evidence="5" type="ORF">ACFPZN_02785</name>
</gene>
<sequence>MQGGLDRPVPVTTRTGAGNPGKIRTRPRRELRRTRRRRAHSCWDHLIAAPLWPLHGANLGTLLRTCDAVGACLAVPRFPWVPEALERGNTLRRPSCVHWVNDPLSWLEHQRAEDTQVVGVELADEAVRLADLPAARTRTVAVLGHEQHGIPPEALDLLDLAVEIPMVGTGQSLNVAVAGSLVLYKLAGLL</sequence>
<dbReference type="PANTHER" id="PTHR43191:SF2">
    <property type="entry name" value="RRNA METHYLTRANSFERASE 3, MITOCHONDRIAL"/>
    <property type="match status" value="1"/>
</dbReference>
<keyword evidence="1 5" id="KW-0489">Methyltransferase</keyword>
<comment type="caution">
    <text evidence="5">The sequence shown here is derived from an EMBL/GenBank/DDBJ whole genome shotgun (WGS) entry which is preliminary data.</text>
</comment>
<evidence type="ECO:0000259" key="4">
    <source>
        <dbReference type="Pfam" id="PF00588"/>
    </source>
</evidence>
<evidence type="ECO:0000313" key="5">
    <source>
        <dbReference type="EMBL" id="MFC5744535.1"/>
    </source>
</evidence>
<dbReference type="InterPro" id="IPR029028">
    <property type="entry name" value="Alpha/beta_knot_MTases"/>
</dbReference>
<dbReference type="InterPro" id="IPR029026">
    <property type="entry name" value="tRNA_m1G_MTases_N"/>
</dbReference>
<dbReference type="EMBL" id="JBHSON010000003">
    <property type="protein sequence ID" value="MFC5744535.1"/>
    <property type="molecule type" value="Genomic_DNA"/>
</dbReference>
<feature type="domain" description="tRNA/rRNA methyltransferase SpoU type" evidence="4">
    <location>
        <begin position="57"/>
        <end position="184"/>
    </location>
</feature>
<feature type="compositionally biased region" description="Basic residues" evidence="3">
    <location>
        <begin position="23"/>
        <end position="34"/>
    </location>
</feature>
<accession>A0ABW0ZMN3</accession>
<evidence type="ECO:0000256" key="1">
    <source>
        <dbReference type="ARBA" id="ARBA00022603"/>
    </source>
</evidence>
<keyword evidence="2" id="KW-0808">Transferase</keyword>
<name>A0ABW0ZMN3_9ACTN</name>
<dbReference type="GO" id="GO:0008168">
    <property type="term" value="F:methyltransferase activity"/>
    <property type="evidence" value="ECO:0007669"/>
    <property type="project" value="UniProtKB-KW"/>
</dbReference>
<dbReference type="Proteomes" id="UP001596074">
    <property type="component" value="Unassembled WGS sequence"/>
</dbReference>
<evidence type="ECO:0000256" key="2">
    <source>
        <dbReference type="ARBA" id="ARBA00022679"/>
    </source>
</evidence>
<proteinExistence type="predicted"/>